<dbReference type="PANTHER" id="PTHR21581:SF6">
    <property type="entry name" value="TRAFFICKING PROTEIN PARTICLE COMPLEX SUBUNIT 12"/>
    <property type="match status" value="1"/>
</dbReference>
<name>A0ABD2JJM0_HETSC</name>
<organism evidence="1 2">
    <name type="scientific">Heterodera schachtii</name>
    <name type="common">Sugarbeet cyst nematode worm</name>
    <name type="synonym">Tylenchus schachtii</name>
    <dbReference type="NCBI Taxonomy" id="97005"/>
    <lineage>
        <taxon>Eukaryota</taxon>
        <taxon>Metazoa</taxon>
        <taxon>Ecdysozoa</taxon>
        <taxon>Nematoda</taxon>
        <taxon>Chromadorea</taxon>
        <taxon>Rhabditida</taxon>
        <taxon>Tylenchina</taxon>
        <taxon>Tylenchomorpha</taxon>
        <taxon>Tylenchoidea</taxon>
        <taxon>Heteroderidae</taxon>
        <taxon>Heteroderinae</taxon>
        <taxon>Heterodera</taxon>
    </lineage>
</organism>
<dbReference type="InterPro" id="IPR011990">
    <property type="entry name" value="TPR-like_helical_dom_sf"/>
</dbReference>
<gene>
    <name evidence="1" type="ORF">niasHS_007191</name>
</gene>
<sequence>MALSAWPILSSEKDEKNQQQTLPYAKYECAISFDDGIEVPISKEGLLTLIQSGFLRDALSMTTKLLNNIGQGLTMAGRQTQNSQFSLEVWACRFQLMMALRMHNQLLDELTAFGELDSSDLFLPNGANELKGSMVPFSLRLLHAEASSFSSLPYSSMVRVHKLIENTVKAIEIARRNFAATDSELGIWHERLEEAWMAKGRVLFRLKEYSAAFEFYEWIRANSKSTQRHSNVLKMLFLMAMHTGDEQKVVKYLDEFGKNRNGGKDDALPAFKSVFDGNFKEALTQLRRVKAQNDALEFDAQMLNNESVCLLYNGEPVQCVQSLFTHRCDSIAAPLAMNVATVSDLVSTNSAALKQSFLEGRIGSQQQQKRNILFNPAEVMRMQQ</sequence>
<dbReference type="PANTHER" id="PTHR21581">
    <property type="entry name" value="D-ALANYL-D-ALANINE CARBOXYPEPTIDASE"/>
    <property type="match status" value="1"/>
</dbReference>
<protein>
    <submittedName>
        <fullName evidence="1">Uncharacterized protein</fullName>
    </submittedName>
</protein>
<comment type="caution">
    <text evidence="1">The sequence shown here is derived from an EMBL/GenBank/DDBJ whole genome shotgun (WGS) entry which is preliminary data.</text>
</comment>
<dbReference type="AlphaFoldDB" id="A0ABD2JJM0"/>
<evidence type="ECO:0000313" key="2">
    <source>
        <dbReference type="Proteomes" id="UP001620645"/>
    </source>
</evidence>
<dbReference type="Gene3D" id="1.25.40.10">
    <property type="entry name" value="Tetratricopeptide repeat domain"/>
    <property type="match status" value="1"/>
</dbReference>
<proteinExistence type="predicted"/>
<accession>A0ABD2JJM0</accession>
<dbReference type="Proteomes" id="UP001620645">
    <property type="component" value="Unassembled WGS sequence"/>
</dbReference>
<keyword evidence="2" id="KW-1185">Reference proteome</keyword>
<evidence type="ECO:0000313" key="1">
    <source>
        <dbReference type="EMBL" id="KAL3090816.1"/>
    </source>
</evidence>
<dbReference type="EMBL" id="JBICCN010000138">
    <property type="protein sequence ID" value="KAL3090816.1"/>
    <property type="molecule type" value="Genomic_DNA"/>
</dbReference>
<reference evidence="1 2" key="1">
    <citation type="submission" date="2024-10" db="EMBL/GenBank/DDBJ databases">
        <authorList>
            <person name="Kim D."/>
        </authorList>
    </citation>
    <scope>NUCLEOTIDE SEQUENCE [LARGE SCALE GENOMIC DNA]</scope>
    <source>
        <strain evidence="1">Taebaek</strain>
    </source>
</reference>